<reference evidence="3" key="1">
    <citation type="journal article" date="2019" name="Int. J. Syst. Evol. Microbiol.">
        <title>The Global Catalogue of Microorganisms (GCM) 10K type strain sequencing project: providing services to taxonomists for standard genome sequencing and annotation.</title>
        <authorList>
            <consortium name="The Broad Institute Genomics Platform"/>
            <consortium name="The Broad Institute Genome Sequencing Center for Infectious Disease"/>
            <person name="Wu L."/>
            <person name="Ma J."/>
        </authorList>
    </citation>
    <scope>NUCLEOTIDE SEQUENCE [LARGE SCALE GENOMIC DNA]</scope>
    <source>
        <strain evidence="3">KCTC 42224</strain>
    </source>
</reference>
<keyword evidence="1" id="KW-0472">Membrane</keyword>
<evidence type="ECO:0000313" key="3">
    <source>
        <dbReference type="Proteomes" id="UP001595683"/>
    </source>
</evidence>
<sequence>MVAVGCLALLVFPILGLIAGGLLAGRSGAEWGAGLGLAVALGLSGAMGWGLVKATRRD</sequence>
<proteinExistence type="predicted"/>
<keyword evidence="3" id="KW-1185">Reference proteome</keyword>
<protein>
    <submittedName>
        <fullName evidence="2">Uncharacterized protein</fullName>
    </submittedName>
</protein>
<gene>
    <name evidence="2" type="ORF">ACFOOT_17280</name>
</gene>
<evidence type="ECO:0000313" key="2">
    <source>
        <dbReference type="EMBL" id="MFC3673176.1"/>
    </source>
</evidence>
<dbReference type="Proteomes" id="UP001595683">
    <property type="component" value="Unassembled WGS sequence"/>
</dbReference>
<comment type="caution">
    <text evidence="2">The sequence shown here is derived from an EMBL/GenBank/DDBJ whole genome shotgun (WGS) entry which is preliminary data.</text>
</comment>
<name>A0ABV7V8K7_9SPHN</name>
<evidence type="ECO:0000256" key="1">
    <source>
        <dbReference type="SAM" id="Phobius"/>
    </source>
</evidence>
<dbReference type="RefSeq" id="WP_191325331.1">
    <property type="nucleotide sequence ID" value="NZ_BMZP01000016.1"/>
</dbReference>
<keyword evidence="1" id="KW-0812">Transmembrane</keyword>
<feature type="transmembrane region" description="Helical" evidence="1">
    <location>
        <begin position="34"/>
        <end position="52"/>
    </location>
</feature>
<dbReference type="EMBL" id="JBHRYE010000039">
    <property type="protein sequence ID" value="MFC3673176.1"/>
    <property type="molecule type" value="Genomic_DNA"/>
</dbReference>
<organism evidence="2 3">
    <name type="scientific">Novosphingobium pokkalii</name>
    <dbReference type="NCBI Taxonomy" id="1770194"/>
    <lineage>
        <taxon>Bacteria</taxon>
        <taxon>Pseudomonadati</taxon>
        <taxon>Pseudomonadota</taxon>
        <taxon>Alphaproteobacteria</taxon>
        <taxon>Sphingomonadales</taxon>
        <taxon>Sphingomonadaceae</taxon>
        <taxon>Novosphingobium</taxon>
    </lineage>
</organism>
<keyword evidence="1" id="KW-1133">Transmembrane helix</keyword>
<accession>A0ABV7V8K7</accession>